<dbReference type="AlphaFoldDB" id="G6EKM2"/>
<dbReference type="OrthoDB" id="9805356at2"/>
<evidence type="ECO:0000313" key="2">
    <source>
        <dbReference type="EMBL" id="EHJ58143.1"/>
    </source>
</evidence>
<sequence>MSAGIDEIAASIRAARKTKAMTQKALGQRVGLPQSHISKIEKGAVDLQLSSLVEIARALDLEVKLIPRRALPAVEGAVRVHGSTVETSRALNLLNEQAQLAERIKGSFPELSQVEGYQNAIRNIPRLQFDAAQLKALDEALQPAKRLKSLIDAPGSAARLAKQLEEATSSLRHFRQIQVRTPFIETQRQLPAYRLEEDDE</sequence>
<dbReference type="eggNOG" id="COG1396">
    <property type="taxonomic scope" value="Bacteria"/>
</dbReference>
<dbReference type="PATRIC" id="fig|1088721.3.peg.4803"/>
<dbReference type="SMART" id="SM00530">
    <property type="entry name" value="HTH_XRE"/>
    <property type="match status" value="1"/>
</dbReference>
<dbReference type="GO" id="GO:0003677">
    <property type="term" value="F:DNA binding"/>
    <property type="evidence" value="ECO:0007669"/>
    <property type="project" value="InterPro"/>
</dbReference>
<dbReference type="KEGG" id="npn:JI59_25590"/>
<dbReference type="InterPro" id="IPR010982">
    <property type="entry name" value="Lambda_DNA-bd_dom_sf"/>
</dbReference>
<dbReference type="InterPro" id="IPR001387">
    <property type="entry name" value="Cro/C1-type_HTH"/>
</dbReference>
<dbReference type="Gene3D" id="1.10.260.40">
    <property type="entry name" value="lambda repressor-like DNA-binding domains"/>
    <property type="match status" value="1"/>
</dbReference>
<reference evidence="2 3" key="1">
    <citation type="journal article" date="2012" name="J. Bacteriol.">
        <title>Genome sequence of benzo(a)pyrene-degrading bacterium Novosphingobium pentaromativorans US6-1.</title>
        <authorList>
            <person name="Luo Y.R."/>
            <person name="Kang S.G."/>
            <person name="Kim S.J."/>
            <person name="Kim M.R."/>
            <person name="Li N."/>
            <person name="Lee J.H."/>
            <person name="Kwon K.K."/>
        </authorList>
    </citation>
    <scope>NUCLEOTIDE SEQUENCE [LARGE SCALE GENOMIC DNA]</scope>
    <source>
        <strain evidence="2 3">US6-1</strain>
    </source>
</reference>
<protein>
    <recommendedName>
        <fullName evidence="1">HTH cro/C1-type domain-containing protein</fullName>
    </recommendedName>
</protein>
<organism evidence="2 3">
    <name type="scientific">Novosphingobium pentaromativorans US6-1</name>
    <dbReference type="NCBI Taxonomy" id="1088721"/>
    <lineage>
        <taxon>Bacteria</taxon>
        <taxon>Pseudomonadati</taxon>
        <taxon>Pseudomonadota</taxon>
        <taxon>Alphaproteobacteria</taxon>
        <taxon>Sphingomonadales</taxon>
        <taxon>Sphingomonadaceae</taxon>
        <taxon>Novosphingobium</taxon>
    </lineage>
</organism>
<evidence type="ECO:0000313" key="3">
    <source>
        <dbReference type="Proteomes" id="UP000004030"/>
    </source>
</evidence>
<proteinExistence type="predicted"/>
<name>G6EKM2_9SPHN</name>
<dbReference type="Pfam" id="PF01381">
    <property type="entry name" value="HTH_3"/>
    <property type="match status" value="1"/>
</dbReference>
<dbReference type="Proteomes" id="UP000004030">
    <property type="component" value="Unassembled WGS sequence"/>
</dbReference>
<feature type="domain" description="HTH cro/C1-type" evidence="1">
    <location>
        <begin position="12"/>
        <end position="66"/>
    </location>
</feature>
<evidence type="ECO:0000259" key="1">
    <source>
        <dbReference type="PROSITE" id="PS50943"/>
    </source>
</evidence>
<dbReference type="EMBL" id="AGFM01000097">
    <property type="protein sequence ID" value="EHJ58143.1"/>
    <property type="molecule type" value="Genomic_DNA"/>
</dbReference>
<dbReference type="CDD" id="cd00093">
    <property type="entry name" value="HTH_XRE"/>
    <property type="match status" value="1"/>
</dbReference>
<keyword evidence="3" id="KW-1185">Reference proteome</keyword>
<comment type="caution">
    <text evidence="2">The sequence shown here is derived from an EMBL/GenBank/DDBJ whole genome shotgun (WGS) entry which is preliminary data.</text>
</comment>
<accession>G6EKM2</accession>
<dbReference type="SUPFAM" id="SSF47413">
    <property type="entry name" value="lambda repressor-like DNA-binding domains"/>
    <property type="match status" value="1"/>
</dbReference>
<dbReference type="RefSeq" id="WP_007015800.1">
    <property type="nucleotide sequence ID" value="NZ_AGFM01000097.1"/>
</dbReference>
<gene>
    <name evidence="2" type="ORF">NSU_4893</name>
</gene>
<dbReference type="PROSITE" id="PS50943">
    <property type="entry name" value="HTH_CROC1"/>
    <property type="match status" value="1"/>
</dbReference>